<sequence length="343" mass="36541">MISLSKASLGAALLSLSTLLAGHVAAAPTSAAGLFFMWDVMEPKQPSISRDFPDPAIIQGGDGWYAFATRPVGGSQRNVQWAKAATPEGPWTYIDSDLLPSAGAWQDNKNVWAPDVREVADGTFVMYYAAQLHNSSHHCIGVATAADVTGPWIAKDEPWVCDLEQGGSIDPSGFYDEETGRRFVVYKIDGNSIGHGGNCNNGVAPLVPTPIMLQEVGPDGITLIGQGTQILDRTDADGPLVEAPNLIKTEEGSYALFYSSWCYTDTKYDVKYVLSQSVEGPYQRTKSPSLVETTNFGLTSPGGATSIEGGGLMVFHANCNVEAGARCMYIANFTVTGTNVLAN</sequence>
<keyword evidence="9" id="KW-1185">Reference proteome</keyword>
<dbReference type="InterPro" id="IPR023296">
    <property type="entry name" value="Glyco_hydro_beta-prop_sf"/>
</dbReference>
<dbReference type="GO" id="GO:0004553">
    <property type="term" value="F:hydrolase activity, hydrolyzing O-glycosyl compounds"/>
    <property type="evidence" value="ECO:0007669"/>
    <property type="project" value="InterPro"/>
</dbReference>
<comment type="similarity">
    <text evidence="1 6">Belongs to the glycosyl hydrolase 43 family.</text>
</comment>
<dbReference type="CDD" id="cd08999">
    <property type="entry name" value="GH43_ABN-like"/>
    <property type="match status" value="1"/>
</dbReference>
<evidence type="ECO:0000256" key="6">
    <source>
        <dbReference type="RuleBase" id="RU361187"/>
    </source>
</evidence>
<feature type="active site" description="Proton acceptor" evidence="4">
    <location>
        <position position="54"/>
    </location>
</feature>
<evidence type="ECO:0000256" key="4">
    <source>
        <dbReference type="PIRSR" id="PIRSR606710-1"/>
    </source>
</evidence>
<evidence type="ECO:0000256" key="7">
    <source>
        <dbReference type="SAM" id="SignalP"/>
    </source>
</evidence>
<organism evidence="8 9">
    <name type="scientific">Diaporthe helianthi</name>
    <dbReference type="NCBI Taxonomy" id="158607"/>
    <lineage>
        <taxon>Eukaryota</taxon>
        <taxon>Fungi</taxon>
        <taxon>Dikarya</taxon>
        <taxon>Ascomycota</taxon>
        <taxon>Pezizomycotina</taxon>
        <taxon>Sordariomycetes</taxon>
        <taxon>Sordariomycetidae</taxon>
        <taxon>Diaporthales</taxon>
        <taxon>Diaporthaceae</taxon>
        <taxon>Diaporthe</taxon>
    </lineage>
</organism>
<feature type="chain" id="PRO_5015144685" evidence="7">
    <location>
        <begin position="27"/>
        <end position="343"/>
    </location>
</feature>
<evidence type="ECO:0000256" key="2">
    <source>
        <dbReference type="ARBA" id="ARBA00022801"/>
    </source>
</evidence>
<dbReference type="SUPFAM" id="SSF75005">
    <property type="entry name" value="Arabinanase/levansucrase/invertase"/>
    <property type="match status" value="1"/>
</dbReference>
<dbReference type="InParanoid" id="A0A2P5HWZ5"/>
<dbReference type="OrthoDB" id="3879658at2759"/>
<dbReference type="Pfam" id="PF04616">
    <property type="entry name" value="Glyco_hydro_43"/>
    <property type="match status" value="1"/>
</dbReference>
<feature type="signal peptide" evidence="7">
    <location>
        <begin position="1"/>
        <end position="26"/>
    </location>
</feature>
<evidence type="ECO:0000256" key="3">
    <source>
        <dbReference type="ARBA" id="ARBA00023295"/>
    </source>
</evidence>
<accession>A0A2P5HWZ5</accession>
<dbReference type="Gene3D" id="2.115.10.20">
    <property type="entry name" value="Glycosyl hydrolase domain, family 43"/>
    <property type="match status" value="1"/>
</dbReference>
<feature type="active site" description="Proton donor" evidence="4">
    <location>
        <position position="242"/>
    </location>
</feature>
<comment type="caution">
    <text evidence="8">The sequence shown here is derived from an EMBL/GenBank/DDBJ whole genome shotgun (WGS) entry which is preliminary data.</text>
</comment>
<keyword evidence="2 6" id="KW-0378">Hydrolase</keyword>
<dbReference type="GO" id="GO:0005975">
    <property type="term" value="P:carbohydrate metabolic process"/>
    <property type="evidence" value="ECO:0007669"/>
    <property type="project" value="InterPro"/>
</dbReference>
<gene>
    <name evidence="8" type="ORF">DHEL01_v206840</name>
</gene>
<dbReference type="STRING" id="158607.A0A2P5HWZ5"/>
<dbReference type="Proteomes" id="UP000094444">
    <property type="component" value="Unassembled WGS sequence"/>
</dbReference>
<evidence type="ECO:0000313" key="9">
    <source>
        <dbReference type="Proteomes" id="UP000094444"/>
    </source>
</evidence>
<dbReference type="InterPro" id="IPR051795">
    <property type="entry name" value="Glycosyl_Hydrlase_43"/>
</dbReference>
<dbReference type="AlphaFoldDB" id="A0A2P5HWZ5"/>
<evidence type="ECO:0000313" key="8">
    <source>
        <dbReference type="EMBL" id="POS74770.1"/>
    </source>
</evidence>
<protein>
    <submittedName>
        <fullName evidence="8">Glycosyl hydrolase family 43 protein</fullName>
    </submittedName>
</protein>
<keyword evidence="7" id="KW-0732">Signal</keyword>
<dbReference type="InterPro" id="IPR006710">
    <property type="entry name" value="Glyco_hydro_43"/>
</dbReference>
<proteinExistence type="inferred from homology"/>
<evidence type="ECO:0000256" key="1">
    <source>
        <dbReference type="ARBA" id="ARBA00009865"/>
    </source>
</evidence>
<reference evidence="8" key="1">
    <citation type="submission" date="2017-09" db="EMBL/GenBank/DDBJ databases">
        <title>Polyketide synthases of a Diaporthe helianthi virulent isolate.</title>
        <authorList>
            <person name="Baroncelli R."/>
        </authorList>
    </citation>
    <scope>NUCLEOTIDE SEQUENCE [LARGE SCALE GENOMIC DNA]</scope>
    <source>
        <strain evidence="8">7/96</strain>
    </source>
</reference>
<evidence type="ECO:0000256" key="5">
    <source>
        <dbReference type="PIRSR" id="PIRSR606710-2"/>
    </source>
</evidence>
<keyword evidence="3 6" id="KW-0326">Glycosidase</keyword>
<feature type="site" description="Important for catalytic activity, responsible for pKa modulation of the active site Glu and correct orientation of both the proton donor and substrate" evidence="5">
    <location>
        <position position="170"/>
    </location>
</feature>
<dbReference type="PANTHER" id="PTHR42812">
    <property type="entry name" value="BETA-XYLOSIDASE"/>
    <property type="match status" value="1"/>
</dbReference>
<dbReference type="PANTHER" id="PTHR42812:SF5">
    <property type="entry name" value="ENDO-ARABINASE"/>
    <property type="match status" value="1"/>
</dbReference>
<dbReference type="EMBL" id="MAVT02000580">
    <property type="protein sequence ID" value="POS74770.1"/>
    <property type="molecule type" value="Genomic_DNA"/>
</dbReference>
<name>A0A2P5HWZ5_DIAHE</name>